<evidence type="ECO:0000256" key="3">
    <source>
        <dbReference type="ARBA" id="ARBA00004922"/>
    </source>
</evidence>
<keyword evidence="7" id="KW-0328">Glycosyltransferase</keyword>
<dbReference type="FunFam" id="3.90.1480.20:FF:000002">
    <property type="entry name" value="CMP-N-acetylneuraminate-beta-galactosamide- alpha-2,3-sialyltransferase 2"/>
    <property type="match status" value="1"/>
</dbReference>
<dbReference type="InterPro" id="IPR038578">
    <property type="entry name" value="GT29-like_sf"/>
</dbReference>
<dbReference type="Proteomes" id="UP001239994">
    <property type="component" value="Unassembled WGS sequence"/>
</dbReference>
<dbReference type="GO" id="GO:0097503">
    <property type="term" value="P:sialylation"/>
    <property type="evidence" value="ECO:0007669"/>
    <property type="project" value="TreeGrafter"/>
</dbReference>
<comment type="subunit">
    <text evidence="29">Homodimer; disulfide-linked. Homodimer formation occurs in the endoplasmic reticulum.</text>
</comment>
<evidence type="ECO:0000256" key="7">
    <source>
        <dbReference type="ARBA" id="ARBA00022676"/>
    </source>
</evidence>
<evidence type="ECO:0000256" key="30">
    <source>
        <dbReference type="ARBA" id="ARBA00072809"/>
    </source>
</evidence>
<evidence type="ECO:0000256" key="12">
    <source>
        <dbReference type="ARBA" id="ARBA00023034"/>
    </source>
</evidence>
<evidence type="ECO:0000256" key="14">
    <source>
        <dbReference type="ARBA" id="ARBA00023136"/>
    </source>
</evidence>
<dbReference type="GO" id="GO:0006629">
    <property type="term" value="P:lipid metabolic process"/>
    <property type="evidence" value="ECO:0007669"/>
    <property type="project" value="UniProtKB-KW"/>
</dbReference>
<keyword evidence="14 34" id="KW-0472">Membrane</keyword>
<evidence type="ECO:0000256" key="16">
    <source>
        <dbReference type="ARBA" id="ARBA00023180"/>
    </source>
</evidence>
<evidence type="ECO:0000256" key="8">
    <source>
        <dbReference type="ARBA" id="ARBA00022679"/>
    </source>
</evidence>
<evidence type="ECO:0000313" key="35">
    <source>
        <dbReference type="EMBL" id="KAK1799640.1"/>
    </source>
</evidence>
<evidence type="ECO:0000256" key="11">
    <source>
        <dbReference type="ARBA" id="ARBA00022989"/>
    </source>
</evidence>
<keyword evidence="16" id="KW-0325">Glycoprotein</keyword>
<dbReference type="EC" id="2.4.3.4" evidence="20"/>
<keyword evidence="9 34" id="KW-0812">Transmembrane</keyword>
<evidence type="ECO:0000256" key="2">
    <source>
        <dbReference type="ARBA" id="ARBA00004613"/>
    </source>
</evidence>
<evidence type="ECO:0000256" key="27">
    <source>
        <dbReference type="ARBA" id="ARBA00047509"/>
    </source>
</evidence>
<evidence type="ECO:0000256" key="22">
    <source>
        <dbReference type="ARBA" id="ARBA00042990"/>
    </source>
</evidence>
<evidence type="ECO:0000256" key="34">
    <source>
        <dbReference type="SAM" id="Phobius"/>
    </source>
</evidence>
<organism evidence="35 36">
    <name type="scientific">Electrophorus voltai</name>
    <dbReference type="NCBI Taxonomy" id="2609070"/>
    <lineage>
        <taxon>Eukaryota</taxon>
        <taxon>Metazoa</taxon>
        <taxon>Chordata</taxon>
        <taxon>Craniata</taxon>
        <taxon>Vertebrata</taxon>
        <taxon>Euteleostomi</taxon>
        <taxon>Actinopterygii</taxon>
        <taxon>Neopterygii</taxon>
        <taxon>Teleostei</taxon>
        <taxon>Ostariophysi</taxon>
        <taxon>Gymnotiformes</taxon>
        <taxon>Gymnotoidei</taxon>
        <taxon>Gymnotidae</taxon>
        <taxon>Electrophorus</taxon>
    </lineage>
</organism>
<sequence length="384" mass="43395">MRSPPQPWKLKKKLCLGALFCGILFFMIVMYTMWKSGILSGTPPPAHGVSRPPGKNRTQPRATPEAVCCNSCGCRTCVADAGVSEWFDERYERDQQPCLTVTDKKIDPASLKWWLGLQQSTEGTIEEVIKKMFQVVSSPKATHQSGRYQTCAVVGNSGNLLQFKYGALIDSHSVIFRMNRARTMGYEQHVGKRTTHHFMYPESAMDLAPSVQLVLLPFKLQDLRWLTSALSTGEVKRTYTKVKEHVKADKDKVMVVNPSFFKYTYDRWTEHHGRYPSTGMLAIVFALHLCDKMQAWEGSQSASVLLESSRVQVSVFGFGADAQGNWHHYWENNKYSGAFRKTGVHNADFESEVIKRLYAEGKIKLYPRPKQQAPVSQETSGHTG</sequence>
<evidence type="ECO:0000256" key="26">
    <source>
        <dbReference type="ARBA" id="ARBA00043816"/>
    </source>
</evidence>
<gene>
    <name evidence="35" type="ORF">P4O66_006183</name>
</gene>
<dbReference type="PANTHER" id="PTHR46032">
    <property type="entry name" value="ALPHA-2,3-SIALYLTRANSFERASE ST3GAL I ISOFORM X1"/>
    <property type="match status" value="1"/>
</dbReference>
<dbReference type="InterPro" id="IPR051757">
    <property type="entry name" value="Beta-gal_alpha2-3_sialyltrans"/>
</dbReference>
<comment type="similarity">
    <text evidence="5">Belongs to the glycosyltransferase 29 family.</text>
</comment>
<keyword evidence="6" id="KW-0964">Secreted</keyword>
<evidence type="ECO:0000256" key="15">
    <source>
        <dbReference type="ARBA" id="ARBA00023157"/>
    </source>
</evidence>
<evidence type="ECO:0000256" key="24">
    <source>
        <dbReference type="ARBA" id="ARBA00043673"/>
    </source>
</evidence>
<proteinExistence type="inferred from homology"/>
<evidence type="ECO:0000313" key="36">
    <source>
        <dbReference type="Proteomes" id="UP001239994"/>
    </source>
</evidence>
<keyword evidence="11 34" id="KW-1133">Transmembrane helix</keyword>
<dbReference type="GO" id="GO:0003836">
    <property type="term" value="F:beta-galactoside (CMP) alpha-2,3-sialyltransferase activity"/>
    <property type="evidence" value="ECO:0007669"/>
    <property type="project" value="UniProtKB-EC"/>
</dbReference>
<evidence type="ECO:0000256" key="29">
    <source>
        <dbReference type="ARBA" id="ARBA00062545"/>
    </source>
</evidence>
<dbReference type="Pfam" id="PF00777">
    <property type="entry name" value="Glyco_transf_29"/>
    <property type="match status" value="2"/>
</dbReference>
<accession>A0AAD8ZLG3</accession>
<evidence type="ECO:0000256" key="28">
    <source>
        <dbReference type="ARBA" id="ARBA00052027"/>
    </source>
</evidence>
<comment type="catalytic activity">
    <reaction evidence="25">
        <text>a ganglioside GM1 (d18:1(4E)) + CMP-N-acetyl-beta-neuraminate = a ganglioside GD1a (d18:1(4E)) + CMP + H(+)</text>
        <dbReference type="Rhea" id="RHEA:18021"/>
        <dbReference type="ChEBI" id="CHEBI:15378"/>
        <dbReference type="ChEBI" id="CHEBI:57812"/>
        <dbReference type="ChEBI" id="CHEBI:60377"/>
        <dbReference type="ChEBI" id="CHEBI:77709"/>
        <dbReference type="ChEBI" id="CHEBI:78445"/>
        <dbReference type="EC" id="2.4.3.2"/>
    </reaction>
    <physiologicalReaction direction="left-to-right" evidence="25">
        <dbReference type="Rhea" id="RHEA:18022"/>
    </physiologicalReaction>
</comment>
<evidence type="ECO:0000256" key="6">
    <source>
        <dbReference type="ARBA" id="ARBA00022525"/>
    </source>
</evidence>
<dbReference type="AlphaFoldDB" id="A0AAD8ZLG3"/>
<dbReference type="InterPro" id="IPR001675">
    <property type="entry name" value="Glyco_trans_29"/>
</dbReference>
<feature type="transmembrane region" description="Helical" evidence="34">
    <location>
        <begin position="14"/>
        <end position="34"/>
    </location>
</feature>
<evidence type="ECO:0000256" key="17">
    <source>
        <dbReference type="ARBA" id="ARBA00036292"/>
    </source>
</evidence>
<dbReference type="PANTHER" id="PTHR46032:SF5">
    <property type="entry name" value="ST3 BETA-GALACTOSIDE ALPHA-2,3-SIALYLTRANSFERASE 8"/>
    <property type="match status" value="1"/>
</dbReference>
<dbReference type="GO" id="GO:0047288">
    <property type="term" value="F:beta-D-galactosyl-(1-&gt;3)-N-acetyl-beta-D-galactosaminide alpha-2,3- sialyltransferase"/>
    <property type="evidence" value="ECO:0007669"/>
    <property type="project" value="UniProtKB-EC"/>
</dbReference>
<keyword evidence="15" id="KW-1015">Disulfide bond</keyword>
<evidence type="ECO:0000256" key="20">
    <source>
        <dbReference type="ARBA" id="ARBA00039107"/>
    </source>
</evidence>
<keyword evidence="8" id="KW-0808">Transferase</keyword>
<dbReference type="EC" id="2.4.3.2" evidence="19"/>
<evidence type="ECO:0000256" key="18">
    <source>
        <dbReference type="ARBA" id="ARBA00037859"/>
    </source>
</evidence>
<evidence type="ECO:0000256" key="5">
    <source>
        <dbReference type="ARBA" id="ARBA00006003"/>
    </source>
</evidence>
<dbReference type="CDD" id="cd23966">
    <property type="entry name" value="GT29_ST3GAL1_2"/>
    <property type="match status" value="1"/>
</dbReference>
<comment type="pathway">
    <text evidence="4">Glycolipid biosynthesis.</text>
</comment>
<reference evidence="35" key="1">
    <citation type="submission" date="2023-03" db="EMBL/GenBank/DDBJ databases">
        <title>Electrophorus voltai genome.</title>
        <authorList>
            <person name="Bian C."/>
        </authorList>
    </citation>
    <scope>NUCLEOTIDE SEQUENCE</scope>
    <source>
        <strain evidence="35">CB-2022</strain>
        <tissue evidence="35">Muscle</tissue>
    </source>
</reference>
<evidence type="ECO:0000256" key="13">
    <source>
        <dbReference type="ARBA" id="ARBA00023098"/>
    </source>
</evidence>
<keyword evidence="36" id="KW-1185">Reference proteome</keyword>
<evidence type="ECO:0000256" key="19">
    <source>
        <dbReference type="ARBA" id="ARBA00039106"/>
    </source>
</evidence>
<evidence type="ECO:0000256" key="1">
    <source>
        <dbReference type="ARBA" id="ARBA00004323"/>
    </source>
</evidence>
<name>A0AAD8ZLG3_9TELE</name>
<comment type="catalytic activity">
    <reaction evidence="28">
        <text>a globoside GalGb4Cer + CMP-N-acetyl-beta-neuraminate = a globoside MSGG + CMP + H(+)</text>
        <dbReference type="Rhea" id="RHEA:65372"/>
        <dbReference type="ChEBI" id="CHEBI:15378"/>
        <dbReference type="ChEBI" id="CHEBI:57812"/>
        <dbReference type="ChEBI" id="CHEBI:60377"/>
        <dbReference type="ChEBI" id="CHEBI:140623"/>
        <dbReference type="ChEBI" id="CHEBI:140691"/>
    </reaction>
    <physiologicalReaction direction="left-to-right" evidence="28">
        <dbReference type="Rhea" id="RHEA:65373"/>
    </physiologicalReaction>
</comment>
<evidence type="ECO:0000256" key="31">
    <source>
        <dbReference type="ARBA" id="ARBA00081228"/>
    </source>
</evidence>
<comment type="caution">
    <text evidence="35">The sequence shown here is derived from an EMBL/GenBank/DDBJ whole genome shotgun (WGS) entry which is preliminary data.</text>
</comment>
<evidence type="ECO:0000256" key="33">
    <source>
        <dbReference type="ARBA" id="ARBA00082805"/>
    </source>
</evidence>
<comment type="catalytic activity">
    <reaction evidence="26">
        <text>a ganglioside GA1 + CMP-N-acetyl-beta-neuraminate = a ganglioside GM1b + CMP + H(+)</text>
        <dbReference type="Rhea" id="RHEA:48244"/>
        <dbReference type="ChEBI" id="CHEBI:15378"/>
        <dbReference type="ChEBI" id="CHEBI:57812"/>
        <dbReference type="ChEBI" id="CHEBI:60377"/>
        <dbReference type="ChEBI" id="CHEBI:88069"/>
        <dbReference type="ChEBI" id="CHEBI:90151"/>
    </reaction>
    <physiologicalReaction direction="left-to-right" evidence="26">
        <dbReference type="Rhea" id="RHEA:48245"/>
    </physiologicalReaction>
</comment>
<dbReference type="GO" id="GO:0000139">
    <property type="term" value="C:Golgi membrane"/>
    <property type="evidence" value="ECO:0007669"/>
    <property type="project" value="UniProtKB-SubCell"/>
</dbReference>
<comment type="pathway">
    <text evidence="3">Protein modification; protein glycosylation.</text>
</comment>
<keyword evidence="10" id="KW-0735">Signal-anchor</keyword>
<dbReference type="GO" id="GO:0032580">
    <property type="term" value="C:Golgi cisterna membrane"/>
    <property type="evidence" value="ECO:0007669"/>
    <property type="project" value="UniProtKB-SubCell"/>
</dbReference>
<comment type="subcellular location">
    <subcellularLocation>
        <location evidence="1">Golgi apparatus membrane</location>
        <topology evidence="1">Single-pass type II membrane protein</topology>
    </subcellularLocation>
    <subcellularLocation>
        <location evidence="18">Golgi apparatus</location>
        <location evidence="18">Golgi stack membrane</location>
    </subcellularLocation>
    <subcellularLocation>
        <location evidence="2">Secreted</location>
    </subcellularLocation>
</comment>
<comment type="catalytic activity">
    <reaction evidence="24">
        <text>a ganglioside GA1 (d18:1(4E)) + CMP-N-acetyl-beta-neuraminate = a ganglioside GM1b (d18:1(4E)) + CMP + H(+)</text>
        <dbReference type="Rhea" id="RHEA:47560"/>
        <dbReference type="ChEBI" id="CHEBI:15378"/>
        <dbReference type="ChEBI" id="CHEBI:27938"/>
        <dbReference type="ChEBI" id="CHEBI:57812"/>
        <dbReference type="ChEBI" id="CHEBI:60377"/>
        <dbReference type="ChEBI" id="CHEBI:78568"/>
    </reaction>
    <physiologicalReaction direction="left-to-right" evidence="24">
        <dbReference type="Rhea" id="RHEA:47561"/>
    </physiologicalReaction>
</comment>
<evidence type="ECO:0000256" key="9">
    <source>
        <dbReference type="ARBA" id="ARBA00022692"/>
    </source>
</evidence>
<comment type="catalytic activity">
    <reaction evidence="27">
        <text>ganglioside GM1 (d18:1(4E)/18:0) + CMP-N-acetyl-beta-neuraminate = ganglioside GD1a (18:1(4E)/18:0) + CMP + H(+)</text>
        <dbReference type="Rhea" id="RHEA:48248"/>
        <dbReference type="ChEBI" id="CHEBI:15378"/>
        <dbReference type="ChEBI" id="CHEBI:57812"/>
        <dbReference type="ChEBI" id="CHEBI:60377"/>
        <dbReference type="ChEBI" id="CHEBI:73110"/>
        <dbReference type="ChEBI" id="CHEBI:90153"/>
    </reaction>
    <physiologicalReaction direction="left-to-right" evidence="27">
        <dbReference type="Rhea" id="RHEA:48249"/>
    </physiologicalReaction>
</comment>
<keyword evidence="12" id="KW-0333">Golgi apparatus</keyword>
<keyword evidence="13" id="KW-0443">Lipid metabolism</keyword>
<evidence type="ECO:0000256" key="32">
    <source>
        <dbReference type="ARBA" id="ARBA00081332"/>
    </source>
</evidence>
<dbReference type="Gene3D" id="3.90.1480.20">
    <property type="entry name" value="Glycosyl transferase family 29"/>
    <property type="match status" value="1"/>
</dbReference>
<protein>
    <recommendedName>
        <fullName evidence="30">CMP-N-acetylneuraminate-beta-galactosamide-alpha-2,3-sialyltransferase 2</fullName>
        <ecNumber evidence="19">2.4.3.2</ecNumber>
        <ecNumber evidence="20">2.4.3.4</ecNumber>
    </recommendedName>
    <alternativeName>
        <fullName evidence="23">Gal-NAc6S</fullName>
    </alternativeName>
    <alternativeName>
        <fullName evidence="21">Gal-beta-1,3-GalNAc-alpha-2,3-sialyltransferase</fullName>
    </alternativeName>
    <alternativeName>
        <fullName evidence="22">Monosialoganglioside sialyltransferase</fullName>
    </alternativeName>
    <alternativeName>
        <fullName evidence="31">ST3Gal II</fullName>
    </alternativeName>
    <alternativeName>
        <fullName evidence="32">ST3GalA.2</fullName>
    </alternativeName>
    <alternativeName>
        <fullName evidence="33">Sialyltransferase 4B</fullName>
    </alternativeName>
</protein>
<dbReference type="GO" id="GO:0005576">
    <property type="term" value="C:extracellular region"/>
    <property type="evidence" value="ECO:0007669"/>
    <property type="project" value="UniProtKB-SubCell"/>
</dbReference>
<evidence type="ECO:0000256" key="21">
    <source>
        <dbReference type="ARBA" id="ARBA00042448"/>
    </source>
</evidence>
<dbReference type="EMBL" id="JAROKS010000011">
    <property type="protein sequence ID" value="KAK1799640.1"/>
    <property type="molecule type" value="Genomic_DNA"/>
</dbReference>
<evidence type="ECO:0000256" key="25">
    <source>
        <dbReference type="ARBA" id="ARBA00043773"/>
    </source>
</evidence>
<comment type="catalytic activity">
    <reaction evidence="17">
        <text>a beta-D-galactosyl-(1-&gt;3)-N-acetyl-alpha-D-galactosaminyl derivative + CMP-N-acetyl-beta-neuraminate = an N-acetyl-alpha-neuraminyl-(2-&gt;3)-beta-D-galactosyl-(1-&gt;3)-N-acetyl-alpha-D-galactosaminyl derivative + CMP + H(+)</text>
        <dbReference type="Rhea" id="RHEA:21616"/>
        <dbReference type="ChEBI" id="CHEBI:15378"/>
        <dbReference type="ChEBI" id="CHEBI:57812"/>
        <dbReference type="ChEBI" id="CHEBI:60377"/>
        <dbReference type="ChEBI" id="CHEBI:133470"/>
        <dbReference type="ChEBI" id="CHEBI:139596"/>
        <dbReference type="EC" id="2.4.3.4"/>
    </reaction>
    <physiologicalReaction direction="left-to-right" evidence="17">
        <dbReference type="Rhea" id="RHEA:21617"/>
    </physiologicalReaction>
</comment>
<evidence type="ECO:0000256" key="23">
    <source>
        <dbReference type="ARBA" id="ARBA00042991"/>
    </source>
</evidence>
<evidence type="ECO:0000256" key="4">
    <source>
        <dbReference type="ARBA" id="ARBA00004934"/>
    </source>
</evidence>
<evidence type="ECO:0000256" key="10">
    <source>
        <dbReference type="ARBA" id="ARBA00022968"/>
    </source>
</evidence>